<dbReference type="EMBL" id="VBRW01000005">
    <property type="protein sequence ID" value="MCI8283428.1"/>
    <property type="molecule type" value="Genomic_DNA"/>
</dbReference>
<dbReference type="EMBL" id="CP022714">
    <property type="protein sequence ID" value="ASU14584.1"/>
    <property type="molecule type" value="Genomic_DNA"/>
</dbReference>
<dbReference type="Proteomes" id="UP000215452">
    <property type="component" value="Chromosome"/>
</dbReference>
<dbReference type="OMA" id="WMTELTN"/>
<gene>
    <name evidence="3" type="primary">yigZ</name>
    <name evidence="3" type="ORF">CIB43_00696</name>
    <name evidence="4" type="ORF">FEF30_02480</name>
</gene>
<dbReference type="InterPro" id="IPR001498">
    <property type="entry name" value="Impact_N"/>
</dbReference>
<proteinExistence type="inferred from homology"/>
<evidence type="ECO:0000313" key="4">
    <source>
        <dbReference type="EMBL" id="MCI8283428.1"/>
    </source>
</evidence>
<dbReference type="Gene3D" id="3.30.230.30">
    <property type="entry name" value="Impact, N-terminal domain"/>
    <property type="match status" value="1"/>
</dbReference>
<name>A0A223MAP0_MESHO</name>
<dbReference type="InterPro" id="IPR020568">
    <property type="entry name" value="Ribosomal_Su5_D2-typ_SF"/>
</dbReference>
<evidence type="ECO:0000313" key="5">
    <source>
        <dbReference type="Proteomes" id="UP000215452"/>
    </source>
</evidence>
<dbReference type="PANTHER" id="PTHR16301">
    <property type="entry name" value="IMPACT-RELATED"/>
    <property type="match status" value="1"/>
</dbReference>
<dbReference type="InterPro" id="IPR036956">
    <property type="entry name" value="Impact_N_sf"/>
</dbReference>
<accession>A0A223MAP0</accession>
<dbReference type="SUPFAM" id="SSF54211">
    <property type="entry name" value="Ribosomal protein S5 domain 2-like"/>
    <property type="match status" value="1"/>
</dbReference>
<dbReference type="GO" id="GO:0006446">
    <property type="term" value="P:regulation of translational initiation"/>
    <property type="evidence" value="ECO:0007669"/>
    <property type="project" value="TreeGrafter"/>
</dbReference>
<dbReference type="GO" id="GO:0005737">
    <property type="term" value="C:cytoplasm"/>
    <property type="evidence" value="ECO:0007669"/>
    <property type="project" value="TreeGrafter"/>
</dbReference>
<dbReference type="AlphaFoldDB" id="A0A223MAP0"/>
<dbReference type="Pfam" id="PF01205">
    <property type="entry name" value="Impact_N"/>
    <property type="match status" value="1"/>
</dbReference>
<dbReference type="PANTHER" id="PTHR16301:SF20">
    <property type="entry name" value="IMPACT FAMILY MEMBER YIGZ"/>
    <property type="match status" value="1"/>
</dbReference>
<evidence type="ECO:0000313" key="6">
    <source>
        <dbReference type="Proteomes" id="UP001203104"/>
    </source>
</evidence>
<dbReference type="Proteomes" id="UP001203104">
    <property type="component" value="Unassembled WGS sequence"/>
</dbReference>
<protein>
    <submittedName>
        <fullName evidence="3">IMPACT family member YigZ</fullName>
    </submittedName>
    <submittedName>
        <fullName evidence="4">YigZ family protein</fullName>
    </submittedName>
</protein>
<reference evidence="4 6" key="2">
    <citation type="submission" date="2019-05" db="EMBL/GenBank/DDBJ databases">
        <title>Genome sequencing and assembly of Mycoplasma hyopneumoniae strains UFV01 and UFV02.</title>
        <authorList>
            <person name="De Souza L.F."/>
            <person name="Gonzaga N.F."/>
            <person name="Santos M.R."/>
            <person name="Deeney A.S."/>
            <person name="Vidigal P.M.P."/>
            <person name="Moreira M.A.S."/>
            <person name="Fietto J.R.L."/>
            <person name="Bressan G.C."/>
            <person name="Rycroft A.N."/>
            <person name="Silva Junior A."/>
        </authorList>
    </citation>
    <scope>NUCLEOTIDE SEQUENCE [LARGE SCALE GENOMIC DNA]</scope>
    <source>
        <strain evidence="4 6">UFV01</strain>
    </source>
</reference>
<organism evidence="3 5">
    <name type="scientific">Mesomycoplasma hyopneumoniae</name>
    <name type="common">Mycoplasma hyopneumoniae</name>
    <dbReference type="NCBI Taxonomy" id="2099"/>
    <lineage>
        <taxon>Bacteria</taxon>
        <taxon>Bacillati</taxon>
        <taxon>Mycoplasmatota</taxon>
        <taxon>Mycoplasmoidales</taxon>
        <taxon>Metamycoplasmataceae</taxon>
        <taxon>Mesomycoplasma</taxon>
    </lineage>
</organism>
<sequence length="188" mass="21934">MKKIITKNATFEFEIKKSKFISLSFLLKHKKNFEFLLNSVKNEHKNATHIVYAVCFSLENCKFSDANEPKGSAGRQIFQILQRKKLINSLIMVIRYLNGGKLGLGLLQNSYKKAAQEVIKLSKIADFTSFYSYKINTKIKNFNFILQLIKKNNCKIIKKQFSETVEIEFECQTKLDKTFGFDFFEIKK</sequence>
<dbReference type="RefSeq" id="WP_044272480.1">
    <property type="nucleotide sequence ID" value="NZ_CP038641.1"/>
</dbReference>
<evidence type="ECO:0000313" key="3">
    <source>
        <dbReference type="EMBL" id="ASU14584.1"/>
    </source>
</evidence>
<evidence type="ECO:0000256" key="1">
    <source>
        <dbReference type="ARBA" id="ARBA00007665"/>
    </source>
</evidence>
<dbReference type="GeneID" id="41334688"/>
<evidence type="ECO:0000259" key="2">
    <source>
        <dbReference type="Pfam" id="PF01205"/>
    </source>
</evidence>
<dbReference type="InterPro" id="IPR023582">
    <property type="entry name" value="Impact"/>
</dbReference>
<comment type="similarity">
    <text evidence="1">Belongs to the IMPACT family.</text>
</comment>
<reference evidence="3 5" key="1">
    <citation type="submission" date="2017-08" db="EMBL/GenBank/DDBJ databases">
        <title>The complete genome sequence of a Mycoplasma hyopneumoniae isolate in Korea.</title>
        <authorList>
            <person name="Han J."/>
            <person name="Lee N."/>
        </authorList>
    </citation>
    <scope>NUCLEOTIDE SEQUENCE [LARGE SCALE GENOMIC DNA]</scope>
    <source>
        <strain evidence="3 5">KM014</strain>
    </source>
</reference>
<feature type="domain" description="Impact N-terminal" evidence="2">
    <location>
        <begin position="16"/>
        <end position="119"/>
    </location>
</feature>